<dbReference type="FunFam" id="3.30.70.1220:FF:000002">
    <property type="entry name" value="RNA polymerase II transcription factor B subunit 5"/>
    <property type="match status" value="1"/>
</dbReference>
<keyword evidence="11" id="KW-1185">Reference proteome</keyword>
<dbReference type="GeneID" id="30964731"/>
<dbReference type="SUPFAM" id="SSF142897">
    <property type="entry name" value="TFB5-like"/>
    <property type="match status" value="1"/>
</dbReference>
<keyword evidence="4 9" id="KW-0227">DNA damage</keyword>
<dbReference type="Proteomes" id="UP000095038">
    <property type="component" value="Unassembled WGS sequence"/>
</dbReference>
<comment type="similarity">
    <text evidence="2 9">Belongs to the TFB5 family.</text>
</comment>
<protein>
    <recommendedName>
        <fullName evidence="3 9">General transcription and DNA repair factor IIH subunit TFB5</fullName>
    </recommendedName>
</protein>
<dbReference type="Pfam" id="PF06331">
    <property type="entry name" value="Tfb5"/>
    <property type="match status" value="1"/>
</dbReference>
<dbReference type="GO" id="GO:0005829">
    <property type="term" value="C:cytosol"/>
    <property type="evidence" value="ECO:0007669"/>
    <property type="project" value="EnsemblFungi"/>
</dbReference>
<organism evidence="10 11">
    <name type="scientific">Ascoidea rubescens DSM 1968</name>
    <dbReference type="NCBI Taxonomy" id="1344418"/>
    <lineage>
        <taxon>Eukaryota</taxon>
        <taxon>Fungi</taxon>
        <taxon>Dikarya</taxon>
        <taxon>Ascomycota</taxon>
        <taxon>Saccharomycotina</taxon>
        <taxon>Saccharomycetes</taxon>
        <taxon>Ascoideaceae</taxon>
        <taxon>Ascoidea</taxon>
    </lineage>
</organism>
<keyword evidence="7 9" id="KW-0234">DNA repair</keyword>
<dbReference type="EMBL" id="KV454475">
    <property type="protein sequence ID" value="ODV63534.1"/>
    <property type="molecule type" value="Genomic_DNA"/>
</dbReference>
<dbReference type="FunCoup" id="A0A1D2VPM6">
    <property type="interactions" value="159"/>
</dbReference>
<gene>
    <name evidence="10" type="ORF">ASCRUDRAFT_52464</name>
</gene>
<dbReference type="InterPro" id="IPR035935">
    <property type="entry name" value="TFB5-like_sf"/>
</dbReference>
<evidence type="ECO:0000256" key="5">
    <source>
        <dbReference type="ARBA" id="ARBA00023015"/>
    </source>
</evidence>
<dbReference type="STRING" id="1344418.A0A1D2VPM6"/>
<name>A0A1D2VPM6_9ASCO</name>
<evidence type="ECO:0000256" key="4">
    <source>
        <dbReference type="ARBA" id="ARBA00022763"/>
    </source>
</evidence>
<evidence type="ECO:0000256" key="3">
    <source>
        <dbReference type="ARBA" id="ARBA00021274"/>
    </source>
</evidence>
<dbReference type="Gene3D" id="3.30.70.1220">
    <property type="entry name" value="TFB5-like"/>
    <property type="match status" value="1"/>
</dbReference>
<comment type="subcellular location">
    <subcellularLocation>
        <location evidence="1 9">Nucleus</location>
    </subcellularLocation>
</comment>
<dbReference type="RefSeq" id="XP_020049841.1">
    <property type="nucleotide sequence ID" value="XM_020191095.1"/>
</dbReference>
<reference evidence="11" key="1">
    <citation type="submission" date="2016-05" db="EMBL/GenBank/DDBJ databases">
        <title>Comparative genomics of biotechnologically important yeasts.</title>
        <authorList>
            <consortium name="DOE Joint Genome Institute"/>
            <person name="Riley R."/>
            <person name="Haridas S."/>
            <person name="Wolfe K.H."/>
            <person name="Lopes M.R."/>
            <person name="Hittinger C.T."/>
            <person name="Goker M."/>
            <person name="Salamov A."/>
            <person name="Wisecaver J."/>
            <person name="Long T.M."/>
            <person name="Aerts A.L."/>
            <person name="Barry K."/>
            <person name="Choi C."/>
            <person name="Clum A."/>
            <person name="Coughlan A.Y."/>
            <person name="Deshpande S."/>
            <person name="Douglass A.P."/>
            <person name="Hanson S.J."/>
            <person name="Klenk H.-P."/>
            <person name="Labutti K."/>
            <person name="Lapidus A."/>
            <person name="Lindquist E."/>
            <person name="Lipzen A."/>
            <person name="Meier-Kolthoff J.P."/>
            <person name="Ohm R.A."/>
            <person name="Otillar R.P."/>
            <person name="Pangilinan J."/>
            <person name="Peng Y."/>
            <person name="Rokas A."/>
            <person name="Rosa C.A."/>
            <person name="Scheuner C."/>
            <person name="Sibirny A.A."/>
            <person name="Slot J.C."/>
            <person name="Stielow J.B."/>
            <person name="Sun H."/>
            <person name="Kurtzman C.P."/>
            <person name="Blackwell M."/>
            <person name="Grigoriev I.V."/>
            <person name="Jeffries T.W."/>
        </authorList>
    </citation>
    <scope>NUCLEOTIDE SEQUENCE [LARGE SCALE GENOMIC DNA]</scope>
    <source>
        <strain evidence="11">DSM 1968</strain>
    </source>
</reference>
<keyword evidence="6 9" id="KW-0804">Transcription</keyword>
<evidence type="ECO:0000256" key="9">
    <source>
        <dbReference type="RuleBase" id="RU368032"/>
    </source>
</evidence>
<evidence type="ECO:0000313" key="11">
    <source>
        <dbReference type="Proteomes" id="UP000095038"/>
    </source>
</evidence>
<evidence type="ECO:0000313" key="10">
    <source>
        <dbReference type="EMBL" id="ODV63534.1"/>
    </source>
</evidence>
<dbReference type="PANTHER" id="PTHR28580">
    <property type="entry name" value="GENERAL TRANSCRIPTION FACTOR IIH SUBUNIT 5"/>
    <property type="match status" value="1"/>
</dbReference>
<dbReference type="PANTHER" id="PTHR28580:SF1">
    <property type="entry name" value="GENERAL TRANSCRIPTION FACTOR IIH SUBUNIT 5"/>
    <property type="match status" value="1"/>
</dbReference>
<keyword evidence="5 9" id="KW-0805">Transcription regulation</keyword>
<evidence type="ECO:0000256" key="6">
    <source>
        <dbReference type="ARBA" id="ARBA00023163"/>
    </source>
</evidence>
<comment type="function">
    <text evidence="9">In NER, TFIIH acts by opening DNA around the lesion to allow the excision of the damaged oligonucleotide and its replacement by a new DNA fragment. In transcription, TFIIH has an essential role in transcription initiation. When the pre-initiation complex (PIC) has been established, TFIIH is required for promoter opening and promoter escape.</text>
</comment>
<dbReference type="GO" id="GO:0006294">
    <property type="term" value="P:nucleotide-excision repair, preincision complex assembly"/>
    <property type="evidence" value="ECO:0007669"/>
    <property type="project" value="TreeGrafter"/>
</dbReference>
<evidence type="ECO:0000256" key="8">
    <source>
        <dbReference type="ARBA" id="ARBA00023242"/>
    </source>
</evidence>
<dbReference type="OrthoDB" id="354at2759"/>
<evidence type="ECO:0000256" key="1">
    <source>
        <dbReference type="ARBA" id="ARBA00004123"/>
    </source>
</evidence>
<accession>A0A1D2VPM6</accession>
<dbReference type="AlphaFoldDB" id="A0A1D2VPM6"/>
<dbReference type="SMART" id="SM01395">
    <property type="entry name" value="Tbf5"/>
    <property type="match status" value="1"/>
</dbReference>
<dbReference type="GO" id="GO:0006367">
    <property type="term" value="P:transcription initiation at RNA polymerase II promoter"/>
    <property type="evidence" value="ECO:0007669"/>
    <property type="project" value="UniProtKB-UniRule"/>
</dbReference>
<proteinExistence type="inferred from homology"/>
<comment type="subunit">
    <text evidence="9">Component of the 7-subunit TFIIH core complex.</text>
</comment>
<dbReference type="GO" id="GO:0000439">
    <property type="term" value="C:transcription factor TFIIH core complex"/>
    <property type="evidence" value="ECO:0007669"/>
    <property type="project" value="UniProtKB-UniRule"/>
</dbReference>
<evidence type="ECO:0000256" key="2">
    <source>
        <dbReference type="ARBA" id="ARBA00007470"/>
    </source>
</evidence>
<dbReference type="GO" id="GO:0005675">
    <property type="term" value="C:transcription factor TFIIH holo complex"/>
    <property type="evidence" value="ECO:0007669"/>
    <property type="project" value="EnsemblFungi"/>
</dbReference>
<sequence length="80" mass="8652">MVRAISGALVQCDPSITALVLKIDKENNNSIIIEQLDDTHLVVDPSRVTYIKRELNNKLAENIYSALDDEAAAAAAAADK</sequence>
<dbReference type="InParanoid" id="A0A1D2VPM6"/>
<dbReference type="InterPro" id="IPR009400">
    <property type="entry name" value="TFIIH_TTDA/Tfb5"/>
</dbReference>
<keyword evidence="8 9" id="KW-0539">Nucleus</keyword>
<evidence type="ECO:0000256" key="7">
    <source>
        <dbReference type="ARBA" id="ARBA00023204"/>
    </source>
</evidence>